<organism evidence="2 3">
    <name type="scientific">Candidatus Magasanikbacteria bacterium GW2011_GWA2_37_8</name>
    <dbReference type="NCBI Taxonomy" id="1619036"/>
    <lineage>
        <taxon>Bacteria</taxon>
        <taxon>Candidatus Magasanikiibacteriota</taxon>
    </lineage>
</organism>
<evidence type="ECO:0000313" key="3">
    <source>
        <dbReference type="Proteomes" id="UP000034333"/>
    </source>
</evidence>
<dbReference type="Proteomes" id="UP000034333">
    <property type="component" value="Unassembled WGS sequence"/>
</dbReference>
<gene>
    <name evidence="2" type="ORF">US58_C0001G0019</name>
</gene>
<feature type="transmembrane region" description="Helical" evidence="1">
    <location>
        <begin position="127"/>
        <end position="144"/>
    </location>
</feature>
<sequence>MIPGWFISIATFPGVIIHEWAHKKFCDWTGVAVHKVIYFRFGNPAGYVMHDKPEKYKQIFWISTGPLIINSVLAIFLGYFTTLTQPESPLYYLIFWVAISLGMHAFPSDHDAKNIFNEGKKIIKNGGSNLHYLAYPFYGLIWIANKLRFIWFDLWYAITLVSLGSLTF</sequence>
<keyword evidence="1" id="KW-0472">Membrane</keyword>
<dbReference type="AlphaFoldDB" id="A0A0G0HRV2"/>
<feature type="transmembrane region" description="Helical" evidence="1">
    <location>
        <begin position="59"/>
        <end position="83"/>
    </location>
</feature>
<keyword evidence="1" id="KW-0812">Transmembrane</keyword>
<keyword evidence="1" id="KW-1133">Transmembrane helix</keyword>
<evidence type="ECO:0000313" key="2">
    <source>
        <dbReference type="EMBL" id="KKQ41345.1"/>
    </source>
</evidence>
<accession>A0A0G0HRV2</accession>
<name>A0A0G0HRV2_9BACT</name>
<evidence type="ECO:0000256" key="1">
    <source>
        <dbReference type="SAM" id="Phobius"/>
    </source>
</evidence>
<proteinExistence type="predicted"/>
<comment type="caution">
    <text evidence="2">The sequence shown here is derived from an EMBL/GenBank/DDBJ whole genome shotgun (WGS) entry which is preliminary data.</text>
</comment>
<protein>
    <submittedName>
        <fullName evidence="2">AN1-type Zinc finger protein</fullName>
    </submittedName>
</protein>
<reference evidence="2 3" key="1">
    <citation type="journal article" date="2015" name="Nature">
        <title>rRNA introns, odd ribosomes, and small enigmatic genomes across a large radiation of phyla.</title>
        <authorList>
            <person name="Brown C.T."/>
            <person name="Hug L.A."/>
            <person name="Thomas B.C."/>
            <person name="Sharon I."/>
            <person name="Castelle C.J."/>
            <person name="Singh A."/>
            <person name="Wilkins M.J."/>
            <person name="Williams K.H."/>
            <person name="Banfield J.F."/>
        </authorList>
    </citation>
    <scope>NUCLEOTIDE SEQUENCE [LARGE SCALE GENOMIC DNA]</scope>
</reference>
<feature type="transmembrane region" description="Helical" evidence="1">
    <location>
        <begin position="89"/>
        <end position="106"/>
    </location>
</feature>
<dbReference type="EMBL" id="LBTN01000001">
    <property type="protein sequence ID" value="KKQ41345.1"/>
    <property type="molecule type" value="Genomic_DNA"/>
</dbReference>